<protein>
    <submittedName>
        <fullName evidence="2">Glycosyltransferase</fullName>
    </submittedName>
</protein>
<reference evidence="2 3" key="1">
    <citation type="submission" date="2019-07" db="EMBL/GenBank/DDBJ databases">
        <title>Shewanella sp. YLB-06 whole genomic sequence.</title>
        <authorList>
            <person name="Yu L."/>
        </authorList>
    </citation>
    <scope>NUCLEOTIDE SEQUENCE [LARGE SCALE GENOMIC DNA]</scope>
    <source>
        <strain evidence="2 3">YLB-06</strain>
    </source>
</reference>
<dbReference type="InterPro" id="IPR001173">
    <property type="entry name" value="Glyco_trans_2-like"/>
</dbReference>
<dbReference type="EMBL" id="CP041614">
    <property type="protein sequence ID" value="QDO83509.1"/>
    <property type="molecule type" value="Genomic_DNA"/>
</dbReference>
<evidence type="ECO:0000259" key="1">
    <source>
        <dbReference type="Pfam" id="PF00535"/>
    </source>
</evidence>
<dbReference type="Gene3D" id="3.90.550.10">
    <property type="entry name" value="Spore Coat Polysaccharide Biosynthesis Protein SpsA, Chain A"/>
    <property type="match status" value="1"/>
</dbReference>
<organism evidence="2 3">
    <name type="scientific">Shewanella psychropiezotolerans</name>
    <dbReference type="NCBI Taxonomy" id="2593655"/>
    <lineage>
        <taxon>Bacteria</taxon>
        <taxon>Pseudomonadati</taxon>
        <taxon>Pseudomonadota</taxon>
        <taxon>Gammaproteobacteria</taxon>
        <taxon>Alteromonadales</taxon>
        <taxon>Shewanellaceae</taxon>
        <taxon>Shewanella</taxon>
    </lineage>
</organism>
<dbReference type="PANTHER" id="PTHR22916">
    <property type="entry name" value="GLYCOSYLTRANSFERASE"/>
    <property type="match status" value="1"/>
</dbReference>
<dbReference type="PANTHER" id="PTHR22916:SF3">
    <property type="entry name" value="UDP-GLCNAC:BETAGAL BETA-1,3-N-ACETYLGLUCOSAMINYLTRANSFERASE-LIKE PROTEIN 1"/>
    <property type="match status" value="1"/>
</dbReference>
<evidence type="ECO:0000313" key="2">
    <source>
        <dbReference type="EMBL" id="QDO83509.1"/>
    </source>
</evidence>
<dbReference type="Proteomes" id="UP000315947">
    <property type="component" value="Chromosome"/>
</dbReference>
<keyword evidence="3" id="KW-1185">Reference proteome</keyword>
<accession>A0ABX5WWS4</accession>
<evidence type="ECO:0000313" key="3">
    <source>
        <dbReference type="Proteomes" id="UP000315947"/>
    </source>
</evidence>
<dbReference type="Pfam" id="PF00535">
    <property type="entry name" value="Glycos_transf_2"/>
    <property type="match status" value="1"/>
</dbReference>
<feature type="domain" description="Glycosyltransferase 2-like" evidence="1">
    <location>
        <begin position="26"/>
        <end position="156"/>
    </location>
</feature>
<proteinExistence type="predicted"/>
<dbReference type="SUPFAM" id="SSF53448">
    <property type="entry name" value="Nucleotide-diphospho-sugar transferases"/>
    <property type="match status" value="1"/>
</dbReference>
<gene>
    <name evidence="2" type="ORF">FM037_09995</name>
</gene>
<name>A0ABX5WWS4_9GAMM</name>
<dbReference type="InterPro" id="IPR029044">
    <property type="entry name" value="Nucleotide-diphossugar_trans"/>
</dbReference>
<sequence length="300" mass="35035">MIFVHTDGLKNKSDCSYLRCKDMSISIILPIFNAELYLEEAICSILSQTYRDFELICIDDGSTDNSLKILKKYIDLDDRIVIISRENRGLVATLNQAISLSKYRYIARMDADDICECHRLELQLAEMKSKKLAIIGSSYRYVDMKNNDIGHRLLPTEHRLISWMMDLGSPFCHPSVLFDSEILGKDLFYSEQHHHCEDYELWLRCRQLGYKFGNLRDLMFNYRVLPTSISRLNSSSQSSKSIGLLVSYCSFVNDYSEAEYMLFSRKQNKDYILNLKLCSRLLMQGKFFHSIFLFLYLLAK</sequence>